<keyword evidence="1" id="KW-0175">Coiled coil</keyword>
<dbReference type="OMA" id="FEHGCES"/>
<dbReference type="AlphaFoldDB" id="A0A066X6U5"/>
<dbReference type="EMBL" id="JMSE01001391">
    <property type="protein sequence ID" value="KDN61710.1"/>
    <property type="molecule type" value="Genomic_DNA"/>
</dbReference>
<sequence length="508" mass="55647">MASQTESSQLVENCVKLFQTLSADPSFDKLRTLVGENESLRAKSTSLQIAYDVNLQTLTGLQKDVAAERGRTAARTAELEASKNTVAGLEEKITQTEATLKKKVSELDANAEGMSKLQGLLKKKEVETQKLEKDLKSAESDIAKVKKSEKEAQDKLKAMKAELAEREARLSKLDSFSVKLEPVPSDAIRDQLGAIFKNAFSLMRNYLGTHLEDNVLSDSSSWNEVRNHPSVRQGIPVFPTNSPASKKMRVAASLAILASALMEHVFQPTYLLGDNELARLLDEISTTDFERETHLRSVLLPLCPSKHKAHASERASKASNTLFTYVGPLLPEDKRDGFELALHKICQDASRCWTYVQRLADRVKPMMKLAHVLETDSWKRVEFPGMDGQPSKAQGSPSPGGKKNGVQPKTTEASGSSSAVAEDIAAIVWPAFVLFVENEDQETLHEGLVLEESQVEEAEKEEESLRSKSGARRTARQNSRRQSTQNGSNAAAGKPFLSAGAGRPSGGD</sequence>
<dbReference type="HOGENOM" id="CLU_037649_0_0_1"/>
<dbReference type="eggNOG" id="ENOG502S5KH">
    <property type="taxonomic scope" value="Eukaryota"/>
</dbReference>
<organism evidence="3 4">
    <name type="scientific">Colletotrichum sublineola</name>
    <name type="common">Sorghum anthracnose fungus</name>
    <dbReference type="NCBI Taxonomy" id="1173701"/>
    <lineage>
        <taxon>Eukaryota</taxon>
        <taxon>Fungi</taxon>
        <taxon>Dikarya</taxon>
        <taxon>Ascomycota</taxon>
        <taxon>Pezizomycotina</taxon>
        <taxon>Sordariomycetes</taxon>
        <taxon>Hypocreomycetidae</taxon>
        <taxon>Glomerellales</taxon>
        <taxon>Glomerellaceae</taxon>
        <taxon>Colletotrichum</taxon>
        <taxon>Colletotrichum graminicola species complex</taxon>
    </lineage>
</organism>
<feature type="compositionally biased region" description="Polar residues" evidence="2">
    <location>
        <begin position="407"/>
        <end position="417"/>
    </location>
</feature>
<evidence type="ECO:0000256" key="1">
    <source>
        <dbReference type="SAM" id="Coils"/>
    </source>
</evidence>
<comment type="caution">
    <text evidence="3">The sequence shown here is derived from an EMBL/GenBank/DDBJ whole genome shotgun (WGS) entry which is preliminary data.</text>
</comment>
<evidence type="ECO:0000313" key="3">
    <source>
        <dbReference type="EMBL" id="KDN61710.1"/>
    </source>
</evidence>
<feature type="region of interest" description="Disordered" evidence="2">
    <location>
        <begin position="448"/>
        <end position="508"/>
    </location>
</feature>
<reference evidence="4" key="1">
    <citation type="journal article" date="2014" name="Genome Announc.">
        <title>Draft genome sequence of Colletotrichum sublineola, a destructive pathogen of cultivated sorghum.</title>
        <authorList>
            <person name="Baroncelli R."/>
            <person name="Sanz-Martin J.M."/>
            <person name="Rech G.E."/>
            <person name="Sukno S.A."/>
            <person name="Thon M.R."/>
        </authorList>
    </citation>
    <scope>NUCLEOTIDE SEQUENCE [LARGE SCALE GENOMIC DNA]</scope>
    <source>
        <strain evidence="4">TX430BB</strain>
    </source>
</reference>
<feature type="coiled-coil region" evidence="1">
    <location>
        <begin position="79"/>
        <end position="169"/>
    </location>
</feature>
<name>A0A066X6U5_COLSU</name>
<feature type="compositionally biased region" description="Basic residues" evidence="2">
    <location>
        <begin position="469"/>
        <end position="479"/>
    </location>
</feature>
<evidence type="ECO:0000256" key="2">
    <source>
        <dbReference type="SAM" id="MobiDB-lite"/>
    </source>
</evidence>
<dbReference type="Gene3D" id="1.10.287.1490">
    <property type="match status" value="1"/>
</dbReference>
<protein>
    <recommendedName>
        <fullName evidence="5">MEI5 protein</fullName>
    </recommendedName>
</protein>
<dbReference type="OrthoDB" id="5421041at2759"/>
<gene>
    <name evidence="3" type="ORF">CSUB01_04411</name>
</gene>
<evidence type="ECO:0000313" key="4">
    <source>
        <dbReference type="Proteomes" id="UP000027238"/>
    </source>
</evidence>
<feature type="region of interest" description="Disordered" evidence="2">
    <location>
        <begin position="381"/>
        <end position="417"/>
    </location>
</feature>
<feature type="compositionally biased region" description="Acidic residues" evidence="2">
    <location>
        <begin position="453"/>
        <end position="462"/>
    </location>
</feature>
<feature type="compositionally biased region" description="Polar residues" evidence="2">
    <location>
        <begin position="480"/>
        <end position="489"/>
    </location>
</feature>
<evidence type="ECO:0008006" key="5">
    <source>
        <dbReference type="Google" id="ProtNLM"/>
    </source>
</evidence>
<dbReference type="Proteomes" id="UP000027238">
    <property type="component" value="Unassembled WGS sequence"/>
</dbReference>
<accession>A0A066X6U5</accession>
<proteinExistence type="predicted"/>
<keyword evidence="4" id="KW-1185">Reference proteome</keyword>